<dbReference type="RefSeq" id="WP_343993342.1">
    <property type="nucleotide sequence ID" value="NZ_BAAALG010000006.1"/>
</dbReference>
<keyword evidence="1" id="KW-0812">Transmembrane</keyword>
<keyword evidence="1" id="KW-1133">Transmembrane helix</keyword>
<organism evidence="2 3">
    <name type="scientific">Nocardioides dubius</name>
    <dbReference type="NCBI Taxonomy" id="317019"/>
    <lineage>
        <taxon>Bacteria</taxon>
        <taxon>Bacillati</taxon>
        <taxon>Actinomycetota</taxon>
        <taxon>Actinomycetes</taxon>
        <taxon>Propionibacteriales</taxon>
        <taxon>Nocardioidaceae</taxon>
        <taxon>Nocardioides</taxon>
    </lineage>
</organism>
<comment type="caution">
    <text evidence="2">The sequence shown here is derived from an EMBL/GenBank/DDBJ whole genome shotgun (WGS) entry which is preliminary data.</text>
</comment>
<feature type="transmembrane region" description="Helical" evidence="1">
    <location>
        <begin position="113"/>
        <end position="132"/>
    </location>
</feature>
<protein>
    <recommendedName>
        <fullName evidence="4">Transmembrane protein (PGPGW)</fullName>
    </recommendedName>
</protein>
<keyword evidence="1" id="KW-0472">Membrane</keyword>
<dbReference type="InterPro" id="IPR019099">
    <property type="entry name" value="Uncharacterised_PGPGW_TM"/>
</dbReference>
<evidence type="ECO:0000256" key="1">
    <source>
        <dbReference type="SAM" id="Phobius"/>
    </source>
</evidence>
<evidence type="ECO:0000313" key="2">
    <source>
        <dbReference type="EMBL" id="GAA1099884.1"/>
    </source>
</evidence>
<sequence length="161" mass="17651">MIAATKRIALEILGWLLVLAGIAALVLPGPGLLMLFGGLAILSQQYEWAERRLDPIKFRALRGAAEGVETWPRIILSSTGALALIACGVVWIVRPDMPGWWWFSETWWLPGGLATGVTQIASGLVAIALIVYSYRRFHGKPEAVEALSAEIERADEVFHDD</sequence>
<evidence type="ECO:0008006" key="4">
    <source>
        <dbReference type="Google" id="ProtNLM"/>
    </source>
</evidence>
<gene>
    <name evidence="2" type="ORF">GCM10009668_17100</name>
</gene>
<dbReference type="Proteomes" id="UP001501581">
    <property type="component" value="Unassembled WGS sequence"/>
</dbReference>
<proteinExistence type="predicted"/>
<evidence type="ECO:0000313" key="3">
    <source>
        <dbReference type="Proteomes" id="UP001501581"/>
    </source>
</evidence>
<feature type="transmembrane region" description="Helical" evidence="1">
    <location>
        <begin position="74"/>
        <end position="93"/>
    </location>
</feature>
<reference evidence="3" key="1">
    <citation type="journal article" date="2019" name="Int. J. Syst. Evol. Microbiol.">
        <title>The Global Catalogue of Microorganisms (GCM) 10K type strain sequencing project: providing services to taxonomists for standard genome sequencing and annotation.</title>
        <authorList>
            <consortium name="The Broad Institute Genomics Platform"/>
            <consortium name="The Broad Institute Genome Sequencing Center for Infectious Disease"/>
            <person name="Wu L."/>
            <person name="Ma J."/>
        </authorList>
    </citation>
    <scope>NUCLEOTIDE SEQUENCE [LARGE SCALE GENOMIC DNA]</scope>
    <source>
        <strain evidence="3">JCM 13008</strain>
    </source>
</reference>
<keyword evidence="3" id="KW-1185">Reference proteome</keyword>
<name>A0ABP4EDU6_9ACTN</name>
<accession>A0ABP4EDU6</accession>
<feature type="transmembrane region" description="Helical" evidence="1">
    <location>
        <begin position="12"/>
        <end position="42"/>
    </location>
</feature>
<dbReference type="Pfam" id="PF09656">
    <property type="entry name" value="PGPGW"/>
    <property type="match status" value="1"/>
</dbReference>
<dbReference type="EMBL" id="BAAALG010000006">
    <property type="protein sequence ID" value="GAA1099884.1"/>
    <property type="molecule type" value="Genomic_DNA"/>
</dbReference>